<evidence type="ECO:0000313" key="2">
    <source>
        <dbReference type="Proteomes" id="UP000814033"/>
    </source>
</evidence>
<reference evidence="1" key="2">
    <citation type="journal article" date="2022" name="New Phytol.">
        <title>Evolutionary transition to the ectomycorrhizal habit in the genomes of a hyperdiverse lineage of mushroom-forming fungi.</title>
        <authorList>
            <person name="Looney B."/>
            <person name="Miyauchi S."/>
            <person name="Morin E."/>
            <person name="Drula E."/>
            <person name="Courty P.E."/>
            <person name="Kohler A."/>
            <person name="Kuo A."/>
            <person name="LaButti K."/>
            <person name="Pangilinan J."/>
            <person name="Lipzen A."/>
            <person name="Riley R."/>
            <person name="Andreopoulos W."/>
            <person name="He G."/>
            <person name="Johnson J."/>
            <person name="Nolan M."/>
            <person name="Tritt A."/>
            <person name="Barry K.W."/>
            <person name="Grigoriev I.V."/>
            <person name="Nagy L.G."/>
            <person name="Hibbett D."/>
            <person name="Henrissat B."/>
            <person name="Matheny P.B."/>
            <person name="Labbe J."/>
            <person name="Martin F.M."/>
        </authorList>
    </citation>
    <scope>NUCLEOTIDE SEQUENCE</scope>
    <source>
        <strain evidence="1">FP105234-sp</strain>
    </source>
</reference>
<comment type="caution">
    <text evidence="1">The sequence shown here is derived from an EMBL/GenBank/DDBJ whole genome shotgun (WGS) entry which is preliminary data.</text>
</comment>
<protein>
    <submittedName>
        <fullName evidence="1">Uncharacterized protein</fullName>
    </submittedName>
</protein>
<proteinExistence type="predicted"/>
<reference evidence="1" key="1">
    <citation type="submission" date="2021-02" db="EMBL/GenBank/DDBJ databases">
        <authorList>
            <consortium name="DOE Joint Genome Institute"/>
            <person name="Ahrendt S."/>
            <person name="Looney B.P."/>
            <person name="Miyauchi S."/>
            <person name="Morin E."/>
            <person name="Drula E."/>
            <person name="Courty P.E."/>
            <person name="Chicoki N."/>
            <person name="Fauchery L."/>
            <person name="Kohler A."/>
            <person name="Kuo A."/>
            <person name="Labutti K."/>
            <person name="Pangilinan J."/>
            <person name="Lipzen A."/>
            <person name="Riley R."/>
            <person name="Andreopoulos W."/>
            <person name="He G."/>
            <person name="Johnson J."/>
            <person name="Barry K.W."/>
            <person name="Grigoriev I.V."/>
            <person name="Nagy L."/>
            <person name="Hibbett D."/>
            <person name="Henrissat B."/>
            <person name="Matheny P.B."/>
            <person name="Labbe J."/>
            <person name="Martin F."/>
        </authorList>
    </citation>
    <scope>NUCLEOTIDE SEQUENCE</scope>
    <source>
        <strain evidence="1">FP105234-sp</strain>
    </source>
</reference>
<evidence type="ECO:0000313" key="1">
    <source>
        <dbReference type="EMBL" id="KAI0043979.1"/>
    </source>
</evidence>
<dbReference type="EMBL" id="MU275998">
    <property type="protein sequence ID" value="KAI0043979.1"/>
    <property type="molecule type" value="Genomic_DNA"/>
</dbReference>
<sequence>MTSPAKKRANIRTLDPSKLLPSDYAEVSNRLRLNYTPWLADSNWIYTRSGPVYSKTVPSPANSRGFLYFHAPSREVRFRLASTDPHRFAGGTDLLCPDGAPWCVRAFATS</sequence>
<organism evidence="1 2">
    <name type="scientific">Auriscalpium vulgare</name>
    <dbReference type="NCBI Taxonomy" id="40419"/>
    <lineage>
        <taxon>Eukaryota</taxon>
        <taxon>Fungi</taxon>
        <taxon>Dikarya</taxon>
        <taxon>Basidiomycota</taxon>
        <taxon>Agaricomycotina</taxon>
        <taxon>Agaricomycetes</taxon>
        <taxon>Russulales</taxon>
        <taxon>Auriscalpiaceae</taxon>
        <taxon>Auriscalpium</taxon>
    </lineage>
</organism>
<accession>A0ACB8RJ64</accession>
<dbReference type="Proteomes" id="UP000814033">
    <property type="component" value="Unassembled WGS sequence"/>
</dbReference>
<keyword evidence="2" id="KW-1185">Reference proteome</keyword>
<gene>
    <name evidence="1" type="ORF">FA95DRAFT_1608935</name>
</gene>
<name>A0ACB8RJ64_9AGAM</name>